<evidence type="ECO:0000256" key="4">
    <source>
        <dbReference type="ARBA" id="ARBA00038303"/>
    </source>
</evidence>
<dbReference type="PIRSF" id="PIRSF004505">
    <property type="entry name" value="MT_bac"/>
    <property type="match status" value="1"/>
</dbReference>
<comment type="similarity">
    <text evidence="4 5">Belongs to the RNA methyltransferase RlmH family.</text>
</comment>
<comment type="function">
    <text evidence="5">Specifically methylates the pseudouridine at position 1915 (m3Psi1915) in 23S rRNA.</text>
</comment>
<dbReference type="InterPro" id="IPR029028">
    <property type="entry name" value="Alpha/beta_knot_MTases"/>
</dbReference>
<dbReference type="EMBL" id="FSQW01000001">
    <property type="protein sequence ID" value="SIN59929.1"/>
    <property type="molecule type" value="Genomic_DNA"/>
</dbReference>
<evidence type="ECO:0000256" key="5">
    <source>
        <dbReference type="HAMAP-Rule" id="MF_00658"/>
    </source>
</evidence>
<dbReference type="Proteomes" id="UP000185192">
    <property type="component" value="Unassembled WGS sequence"/>
</dbReference>
<dbReference type="AlphaFoldDB" id="A0A1N6CN87"/>
<organism evidence="6 7">
    <name type="scientific">Parasphingorhabdus marina DSM 22363</name>
    <dbReference type="NCBI Taxonomy" id="1123272"/>
    <lineage>
        <taxon>Bacteria</taxon>
        <taxon>Pseudomonadati</taxon>
        <taxon>Pseudomonadota</taxon>
        <taxon>Alphaproteobacteria</taxon>
        <taxon>Sphingomonadales</taxon>
        <taxon>Sphingomonadaceae</taxon>
        <taxon>Parasphingorhabdus</taxon>
    </lineage>
</organism>
<keyword evidence="3 5" id="KW-0949">S-adenosyl-L-methionine</keyword>
<evidence type="ECO:0000256" key="3">
    <source>
        <dbReference type="ARBA" id="ARBA00022691"/>
    </source>
</evidence>
<comment type="catalytic activity">
    <reaction evidence="5">
        <text>pseudouridine(1915) in 23S rRNA + S-adenosyl-L-methionine = N(3)-methylpseudouridine(1915) in 23S rRNA + S-adenosyl-L-homocysteine + H(+)</text>
        <dbReference type="Rhea" id="RHEA:42752"/>
        <dbReference type="Rhea" id="RHEA-COMP:10221"/>
        <dbReference type="Rhea" id="RHEA-COMP:10222"/>
        <dbReference type="ChEBI" id="CHEBI:15378"/>
        <dbReference type="ChEBI" id="CHEBI:57856"/>
        <dbReference type="ChEBI" id="CHEBI:59789"/>
        <dbReference type="ChEBI" id="CHEBI:65314"/>
        <dbReference type="ChEBI" id="CHEBI:74486"/>
        <dbReference type="EC" id="2.1.1.177"/>
    </reaction>
</comment>
<dbReference type="SUPFAM" id="SSF75217">
    <property type="entry name" value="alpha/beta knot"/>
    <property type="match status" value="1"/>
</dbReference>
<dbReference type="HAMAP" id="MF_00658">
    <property type="entry name" value="23SrRNA_methyltr_H"/>
    <property type="match status" value="1"/>
</dbReference>
<keyword evidence="1 5" id="KW-0489">Methyltransferase</keyword>
<comment type="caution">
    <text evidence="5">Lacks conserved residue(s) required for the propagation of feature annotation.</text>
</comment>
<reference evidence="7" key="1">
    <citation type="submission" date="2016-11" db="EMBL/GenBank/DDBJ databases">
        <authorList>
            <person name="Varghese N."/>
            <person name="Submissions S."/>
        </authorList>
    </citation>
    <scope>NUCLEOTIDE SEQUENCE [LARGE SCALE GENOMIC DNA]</scope>
    <source>
        <strain evidence="7">DSM 22363</strain>
    </source>
</reference>
<dbReference type="CDD" id="cd18081">
    <property type="entry name" value="RlmH-like"/>
    <property type="match status" value="1"/>
</dbReference>
<keyword evidence="5" id="KW-0698">rRNA processing</keyword>
<proteinExistence type="inferred from homology"/>
<evidence type="ECO:0000256" key="1">
    <source>
        <dbReference type="ARBA" id="ARBA00022603"/>
    </source>
</evidence>
<evidence type="ECO:0000313" key="7">
    <source>
        <dbReference type="Proteomes" id="UP000185192"/>
    </source>
</evidence>
<dbReference type="OrthoDB" id="9806643at2"/>
<dbReference type="InterPro" id="IPR029026">
    <property type="entry name" value="tRNA_m1G_MTases_N"/>
</dbReference>
<dbReference type="RefSeq" id="WP_074203534.1">
    <property type="nucleotide sequence ID" value="NZ_FSQW01000001.1"/>
</dbReference>
<dbReference type="Pfam" id="PF02590">
    <property type="entry name" value="SPOUT_MTase"/>
    <property type="match status" value="1"/>
</dbReference>
<dbReference type="GO" id="GO:0005737">
    <property type="term" value="C:cytoplasm"/>
    <property type="evidence" value="ECO:0007669"/>
    <property type="project" value="UniProtKB-SubCell"/>
</dbReference>
<dbReference type="PANTHER" id="PTHR33603">
    <property type="entry name" value="METHYLTRANSFERASE"/>
    <property type="match status" value="1"/>
</dbReference>
<feature type="binding site" evidence="5">
    <location>
        <position position="87"/>
    </location>
    <ligand>
        <name>S-adenosyl-L-methionine</name>
        <dbReference type="ChEBI" id="CHEBI:59789"/>
    </ligand>
</feature>
<evidence type="ECO:0000313" key="6">
    <source>
        <dbReference type="EMBL" id="SIN59929.1"/>
    </source>
</evidence>
<keyword evidence="7" id="KW-1185">Reference proteome</keyword>
<dbReference type="EC" id="2.1.1.177" evidence="5"/>
<comment type="subcellular location">
    <subcellularLocation>
        <location evidence="5">Cytoplasm</location>
    </subcellularLocation>
</comment>
<protein>
    <recommendedName>
        <fullName evidence="5">Ribosomal RNA large subunit methyltransferase H</fullName>
        <ecNumber evidence="5">2.1.1.177</ecNumber>
    </recommendedName>
    <alternativeName>
        <fullName evidence="5">23S rRNA (pseudouridine1915-N3)-methyltransferase</fullName>
    </alternativeName>
    <alternativeName>
        <fullName evidence="5">23S rRNA m3Psi1915 methyltransferase</fullName>
    </alternativeName>
    <alternativeName>
        <fullName evidence="5">rRNA (pseudouridine-N3-)-methyltransferase RlmH</fullName>
    </alternativeName>
</protein>
<accession>A0A1N6CN87</accession>
<name>A0A1N6CN87_9SPHN</name>
<sequence length="140" mass="15813">MRLHIVARGKIGRSPEQELVDRYAKRIAWDVRISELPESGGKTPKMEGQTRIIAMDETGQNWTSRKFAEILGNWRDDGVREARFLIGAADGLTREDVTSADHLFSFGKATWPHLLARAMLAEQLFRATSILAGHPYHREG</sequence>
<dbReference type="Gene3D" id="3.40.1280.10">
    <property type="match status" value="1"/>
</dbReference>
<dbReference type="GO" id="GO:0070038">
    <property type="term" value="F:rRNA (pseudouridine-N3-)-methyltransferase activity"/>
    <property type="evidence" value="ECO:0007669"/>
    <property type="project" value="UniProtKB-UniRule"/>
</dbReference>
<dbReference type="STRING" id="1123272.SAMN02745824_0467"/>
<keyword evidence="5" id="KW-0963">Cytoplasm</keyword>
<evidence type="ECO:0000256" key="2">
    <source>
        <dbReference type="ARBA" id="ARBA00022679"/>
    </source>
</evidence>
<dbReference type="InterPro" id="IPR003742">
    <property type="entry name" value="RlmH-like"/>
</dbReference>
<dbReference type="PANTHER" id="PTHR33603:SF1">
    <property type="entry name" value="RIBOSOMAL RNA LARGE SUBUNIT METHYLTRANSFERASE H"/>
    <property type="match status" value="1"/>
</dbReference>
<gene>
    <name evidence="5" type="primary">rlmH</name>
    <name evidence="6" type="ORF">SAMN02745824_0467</name>
</gene>
<keyword evidence="2 5" id="KW-0808">Transferase</keyword>
<comment type="subunit">
    <text evidence="5">Homodimer.</text>
</comment>